<evidence type="ECO:0000256" key="3">
    <source>
        <dbReference type="ARBA" id="ARBA00022603"/>
    </source>
</evidence>
<dbReference type="GO" id="GO:0043565">
    <property type="term" value="F:sequence-specific DNA binding"/>
    <property type="evidence" value="ECO:0007669"/>
    <property type="project" value="TreeGrafter"/>
</dbReference>
<dbReference type="GO" id="GO:0006298">
    <property type="term" value="P:mismatch repair"/>
    <property type="evidence" value="ECO:0007669"/>
    <property type="project" value="TreeGrafter"/>
</dbReference>
<evidence type="ECO:0000256" key="1">
    <source>
        <dbReference type="ARBA" id="ARBA00006594"/>
    </source>
</evidence>
<dbReference type="EC" id="2.1.1.72" evidence="2"/>
<reference evidence="7" key="1">
    <citation type="submission" date="2013-08" db="EMBL/GenBank/DDBJ databases">
        <authorList>
            <person name="Mendez C."/>
            <person name="Richter M."/>
            <person name="Ferrer M."/>
            <person name="Sanchez J."/>
        </authorList>
    </citation>
    <scope>NUCLEOTIDE SEQUENCE</scope>
</reference>
<evidence type="ECO:0000256" key="2">
    <source>
        <dbReference type="ARBA" id="ARBA00011900"/>
    </source>
</evidence>
<dbReference type="SUPFAM" id="SSF53335">
    <property type="entry name" value="S-adenosyl-L-methionine-dependent methyltransferases"/>
    <property type="match status" value="1"/>
</dbReference>
<dbReference type="Pfam" id="PF02086">
    <property type="entry name" value="MethyltransfD12"/>
    <property type="match status" value="1"/>
</dbReference>
<sequence length="206" mass="23765">GSVNEFWLNDAHAALMGLWHKIIHDPDGLALDYMTLWQSQNGRERNFYNQVRSDFNASQKPELLLFLLARCVKAAIRYNRRGEFNNSPDHRRKGMMPSTMQETLRHVSEALGRGTRLTSTDYKQVLAKTTTSDFVFMDPPYQGVAKQRDNRYISGVDFDEFVCELESLNKREIPFAVSYDGRTGGKIHGRKLPDYLQLYHVEMLVG</sequence>
<dbReference type="PANTHER" id="PTHR30481:SF3">
    <property type="entry name" value="DNA ADENINE METHYLASE"/>
    <property type="match status" value="1"/>
</dbReference>
<comment type="similarity">
    <text evidence="1">Belongs to the N(4)/N(6)-methyltransferase family.</text>
</comment>
<evidence type="ECO:0000256" key="5">
    <source>
        <dbReference type="ARBA" id="ARBA00022691"/>
    </source>
</evidence>
<protein>
    <recommendedName>
        <fullName evidence="2">site-specific DNA-methyltransferase (adenine-specific)</fullName>
        <ecNumber evidence="2">2.1.1.72</ecNumber>
    </recommendedName>
</protein>
<dbReference type="InterPro" id="IPR029063">
    <property type="entry name" value="SAM-dependent_MTases_sf"/>
</dbReference>
<reference evidence="7" key="2">
    <citation type="journal article" date="2014" name="ISME J.">
        <title>Microbial stratification in low pH oxic and suboxic macroscopic growths along an acid mine drainage.</title>
        <authorList>
            <person name="Mendez-Garcia C."/>
            <person name="Mesa V."/>
            <person name="Sprenger R.R."/>
            <person name="Richter M."/>
            <person name="Diez M.S."/>
            <person name="Solano J."/>
            <person name="Bargiela R."/>
            <person name="Golyshina O.V."/>
            <person name="Manteca A."/>
            <person name="Ramos J.L."/>
            <person name="Gallego J.R."/>
            <person name="Llorente I."/>
            <person name="Martins Dos Santos V.A."/>
            <person name="Jensen O.N."/>
            <person name="Pelaez A.I."/>
            <person name="Sanchez J."/>
            <person name="Ferrer M."/>
        </authorList>
    </citation>
    <scope>NUCLEOTIDE SEQUENCE</scope>
</reference>
<name>T1A022_9ZZZZ</name>
<dbReference type="GO" id="GO:0009007">
    <property type="term" value="F:site-specific DNA-methyltransferase (adenine-specific) activity"/>
    <property type="evidence" value="ECO:0007669"/>
    <property type="project" value="UniProtKB-EC"/>
</dbReference>
<dbReference type="AlphaFoldDB" id="T1A022"/>
<dbReference type="GO" id="GO:0009307">
    <property type="term" value="P:DNA restriction-modification system"/>
    <property type="evidence" value="ECO:0007669"/>
    <property type="project" value="InterPro"/>
</dbReference>
<dbReference type="GO" id="GO:0032259">
    <property type="term" value="P:methylation"/>
    <property type="evidence" value="ECO:0007669"/>
    <property type="project" value="UniProtKB-KW"/>
</dbReference>
<comment type="caution">
    <text evidence="7">The sequence shown here is derived from an EMBL/GenBank/DDBJ whole genome shotgun (WGS) entry which is preliminary data.</text>
</comment>
<feature type="non-terminal residue" evidence="7">
    <location>
        <position position="1"/>
    </location>
</feature>
<gene>
    <name evidence="7" type="ORF">B1A_13513</name>
</gene>
<keyword evidence="5" id="KW-0949">S-adenosyl-L-methionine</keyword>
<dbReference type="Gene3D" id="1.10.1020.10">
    <property type="entry name" value="Adenine-specific Methyltransferase, Domain 2"/>
    <property type="match status" value="1"/>
</dbReference>
<keyword evidence="3 7" id="KW-0489">Methyltransferase</keyword>
<dbReference type="InterPro" id="IPR012327">
    <property type="entry name" value="MeTrfase_D12"/>
</dbReference>
<dbReference type="EMBL" id="AUZX01009885">
    <property type="protein sequence ID" value="EQD50253.1"/>
    <property type="molecule type" value="Genomic_DNA"/>
</dbReference>
<evidence type="ECO:0000313" key="7">
    <source>
        <dbReference type="EMBL" id="EQD50253.1"/>
    </source>
</evidence>
<dbReference type="PANTHER" id="PTHR30481">
    <property type="entry name" value="DNA ADENINE METHYLASE"/>
    <property type="match status" value="1"/>
</dbReference>
<dbReference type="GO" id="GO:1904047">
    <property type="term" value="F:S-adenosyl-L-methionine binding"/>
    <property type="evidence" value="ECO:0007669"/>
    <property type="project" value="TreeGrafter"/>
</dbReference>
<dbReference type="InterPro" id="IPR023095">
    <property type="entry name" value="Ade_MeTrfase_dom_2"/>
</dbReference>
<comment type="catalytic activity">
    <reaction evidence="6">
        <text>a 2'-deoxyadenosine in DNA + S-adenosyl-L-methionine = an N(6)-methyl-2'-deoxyadenosine in DNA + S-adenosyl-L-homocysteine + H(+)</text>
        <dbReference type="Rhea" id="RHEA:15197"/>
        <dbReference type="Rhea" id="RHEA-COMP:12418"/>
        <dbReference type="Rhea" id="RHEA-COMP:12419"/>
        <dbReference type="ChEBI" id="CHEBI:15378"/>
        <dbReference type="ChEBI" id="CHEBI:57856"/>
        <dbReference type="ChEBI" id="CHEBI:59789"/>
        <dbReference type="ChEBI" id="CHEBI:90615"/>
        <dbReference type="ChEBI" id="CHEBI:90616"/>
        <dbReference type="EC" id="2.1.1.72"/>
    </reaction>
</comment>
<organism evidence="7">
    <name type="scientific">mine drainage metagenome</name>
    <dbReference type="NCBI Taxonomy" id="410659"/>
    <lineage>
        <taxon>unclassified sequences</taxon>
        <taxon>metagenomes</taxon>
        <taxon>ecological metagenomes</taxon>
    </lineage>
</organism>
<proteinExistence type="inferred from homology"/>
<evidence type="ECO:0000256" key="6">
    <source>
        <dbReference type="ARBA" id="ARBA00047942"/>
    </source>
</evidence>
<evidence type="ECO:0000256" key="4">
    <source>
        <dbReference type="ARBA" id="ARBA00022679"/>
    </source>
</evidence>
<accession>T1A022</accession>
<feature type="non-terminal residue" evidence="7">
    <location>
        <position position="206"/>
    </location>
</feature>
<keyword evidence="4" id="KW-0808">Transferase</keyword>